<dbReference type="OrthoDB" id="9784998at2"/>
<sequence>MAGILNKGLLLIFLVTAWVATYSTSARAETFQEVEWTALMPPEDLEILMDPPDFLLNIVDGSDADNLDALAERAESDEKARRFKEALKSDKVVSELDGKKIRIPGFVVPLETNEDRDVVAFFIVPYFGACLHLPPPPPNQILYASWPEGLTVEELSVPMWFEGTVKIETQENETGKSAYSIAIANVEPYVG</sequence>
<dbReference type="InterPro" id="IPR021727">
    <property type="entry name" value="DUF3299"/>
</dbReference>
<proteinExistence type="predicted"/>
<dbReference type="RefSeq" id="WP_124028505.1">
    <property type="nucleotide sequence ID" value="NZ_JBHRSN010000007.1"/>
</dbReference>
<dbReference type="Pfam" id="PF11736">
    <property type="entry name" value="DUF3299"/>
    <property type="match status" value="1"/>
</dbReference>
<accession>A0A3N5Z608</accession>
<reference evidence="1 2" key="1">
    <citation type="submission" date="2018-11" db="EMBL/GenBank/DDBJ databases">
        <authorList>
            <person name="Ye M.-Q."/>
            <person name="Du Z.-J."/>
        </authorList>
    </citation>
    <scope>NUCLEOTIDE SEQUENCE [LARGE SCALE GENOMIC DNA]</scope>
    <source>
        <strain evidence="1 2">U0105</strain>
    </source>
</reference>
<dbReference type="AlphaFoldDB" id="A0A3N5Z608"/>
<dbReference type="EMBL" id="RPOK01000004">
    <property type="protein sequence ID" value="RPJ65874.1"/>
    <property type="molecule type" value="Genomic_DNA"/>
</dbReference>
<evidence type="ECO:0000313" key="2">
    <source>
        <dbReference type="Proteomes" id="UP000275281"/>
    </source>
</evidence>
<keyword evidence="2" id="KW-1185">Reference proteome</keyword>
<comment type="caution">
    <text evidence="1">The sequence shown here is derived from an EMBL/GenBank/DDBJ whole genome shotgun (WGS) entry which is preliminary data.</text>
</comment>
<organism evidence="1 2">
    <name type="scientific">Alteromonas sediminis</name>
    <dbReference type="NCBI Taxonomy" id="2259342"/>
    <lineage>
        <taxon>Bacteria</taxon>
        <taxon>Pseudomonadati</taxon>
        <taxon>Pseudomonadota</taxon>
        <taxon>Gammaproteobacteria</taxon>
        <taxon>Alteromonadales</taxon>
        <taxon>Alteromonadaceae</taxon>
        <taxon>Alteromonas/Salinimonas group</taxon>
        <taxon>Alteromonas</taxon>
    </lineage>
</organism>
<name>A0A3N5Z608_9ALTE</name>
<protein>
    <submittedName>
        <fullName evidence="1">DUF3299 domain-containing protein</fullName>
    </submittedName>
</protein>
<dbReference type="Gene3D" id="2.40.50.870">
    <property type="entry name" value="Protein of unknown function (DUF3299)"/>
    <property type="match status" value="1"/>
</dbReference>
<gene>
    <name evidence="1" type="ORF">DRW07_13770</name>
</gene>
<evidence type="ECO:0000313" key="1">
    <source>
        <dbReference type="EMBL" id="RPJ65874.1"/>
    </source>
</evidence>
<dbReference type="Proteomes" id="UP000275281">
    <property type="component" value="Unassembled WGS sequence"/>
</dbReference>